<gene>
    <name evidence="2" type="ORF">pdam_00000226</name>
</gene>
<comment type="caution">
    <text evidence="2">The sequence shown here is derived from an EMBL/GenBank/DDBJ whole genome shotgun (WGS) entry which is preliminary data.</text>
</comment>
<proteinExistence type="predicted"/>
<sequence>MPAKYGKEPGLLQETISKLTYKSEYATNYTGERVPIQNIRIPTGLRPCVRMSAWDEAQKPETSRVIQLPFHQRRNHPARINLQGLQPSPTARAKSAVQRPSSNISELSRSGGRKSTIPMSAGSRHERPGRKDLLNRPHSLVARRPQSELSRYPKEFRYIDKQCFFHPANEPTRGFFVISPDWVSERRNYFIRKNTLFG</sequence>
<dbReference type="EMBL" id="RCHS01000537">
    <property type="protein sequence ID" value="RMX58196.1"/>
    <property type="molecule type" value="Genomic_DNA"/>
</dbReference>
<dbReference type="AlphaFoldDB" id="A0A3M6UWW5"/>
<dbReference type="OMA" id="FVISPDW"/>
<dbReference type="Proteomes" id="UP000275408">
    <property type="component" value="Unassembled WGS sequence"/>
</dbReference>
<keyword evidence="3" id="KW-1185">Reference proteome</keyword>
<organism evidence="2 3">
    <name type="scientific">Pocillopora damicornis</name>
    <name type="common">Cauliflower coral</name>
    <name type="synonym">Millepora damicornis</name>
    <dbReference type="NCBI Taxonomy" id="46731"/>
    <lineage>
        <taxon>Eukaryota</taxon>
        <taxon>Metazoa</taxon>
        <taxon>Cnidaria</taxon>
        <taxon>Anthozoa</taxon>
        <taxon>Hexacorallia</taxon>
        <taxon>Scleractinia</taxon>
        <taxon>Astrocoeniina</taxon>
        <taxon>Pocilloporidae</taxon>
        <taxon>Pocillopora</taxon>
    </lineage>
</organism>
<accession>A0A3M6UWW5</accession>
<reference evidence="2 3" key="1">
    <citation type="journal article" date="2018" name="Sci. Rep.">
        <title>Comparative analysis of the Pocillopora damicornis genome highlights role of immune system in coral evolution.</title>
        <authorList>
            <person name="Cunning R."/>
            <person name="Bay R.A."/>
            <person name="Gillette P."/>
            <person name="Baker A.C."/>
            <person name="Traylor-Knowles N."/>
        </authorList>
    </citation>
    <scope>NUCLEOTIDE SEQUENCE [LARGE SCALE GENOMIC DNA]</scope>
    <source>
        <strain evidence="2">RSMAS</strain>
        <tissue evidence="2">Whole animal</tissue>
    </source>
</reference>
<evidence type="ECO:0000256" key="1">
    <source>
        <dbReference type="SAM" id="MobiDB-lite"/>
    </source>
</evidence>
<feature type="compositionally biased region" description="Polar residues" evidence="1">
    <location>
        <begin position="98"/>
        <end position="108"/>
    </location>
</feature>
<name>A0A3M6UWW5_POCDA</name>
<evidence type="ECO:0000313" key="2">
    <source>
        <dbReference type="EMBL" id="RMX58196.1"/>
    </source>
</evidence>
<feature type="region of interest" description="Disordered" evidence="1">
    <location>
        <begin position="81"/>
        <end position="138"/>
    </location>
</feature>
<dbReference type="OrthoDB" id="5958725at2759"/>
<protein>
    <submittedName>
        <fullName evidence="2">Uncharacterized protein</fullName>
    </submittedName>
</protein>
<evidence type="ECO:0000313" key="3">
    <source>
        <dbReference type="Proteomes" id="UP000275408"/>
    </source>
</evidence>
<feature type="compositionally biased region" description="Basic and acidic residues" evidence="1">
    <location>
        <begin position="123"/>
        <end position="135"/>
    </location>
</feature>